<dbReference type="Pfam" id="PF13401">
    <property type="entry name" value="AAA_22"/>
    <property type="match status" value="1"/>
</dbReference>
<name>A0ABN2DGL0_9ACTN</name>
<organism evidence="2 3">
    <name type="scientific">Dactylosporangium maewongense</name>
    <dbReference type="NCBI Taxonomy" id="634393"/>
    <lineage>
        <taxon>Bacteria</taxon>
        <taxon>Bacillati</taxon>
        <taxon>Actinomycetota</taxon>
        <taxon>Actinomycetes</taxon>
        <taxon>Micromonosporales</taxon>
        <taxon>Micromonosporaceae</taxon>
        <taxon>Dactylosporangium</taxon>
    </lineage>
</organism>
<dbReference type="PANTHER" id="PTHR47691:SF3">
    <property type="entry name" value="HTH-TYPE TRANSCRIPTIONAL REGULATOR RV0890C-RELATED"/>
    <property type="match status" value="1"/>
</dbReference>
<reference evidence="2 3" key="1">
    <citation type="journal article" date="2019" name="Int. J. Syst. Evol. Microbiol.">
        <title>The Global Catalogue of Microorganisms (GCM) 10K type strain sequencing project: providing services to taxonomists for standard genome sequencing and annotation.</title>
        <authorList>
            <consortium name="The Broad Institute Genomics Platform"/>
            <consortium name="The Broad Institute Genome Sequencing Center for Infectious Disease"/>
            <person name="Wu L."/>
            <person name="Ma J."/>
        </authorList>
    </citation>
    <scope>NUCLEOTIDE SEQUENCE [LARGE SCALE GENOMIC DNA]</scope>
    <source>
        <strain evidence="2 3">JCM 15933</strain>
    </source>
</reference>
<dbReference type="PANTHER" id="PTHR47691">
    <property type="entry name" value="REGULATOR-RELATED"/>
    <property type="match status" value="1"/>
</dbReference>
<dbReference type="RefSeq" id="WP_344515671.1">
    <property type="nucleotide sequence ID" value="NZ_BAAAQD010000061.1"/>
</dbReference>
<dbReference type="SUPFAM" id="SSF52540">
    <property type="entry name" value="P-loop containing nucleoside triphosphate hydrolases"/>
    <property type="match status" value="1"/>
</dbReference>
<gene>
    <name evidence="2" type="ORF">GCM10009827_118350</name>
</gene>
<dbReference type="InterPro" id="IPR027417">
    <property type="entry name" value="P-loop_NTPase"/>
</dbReference>
<feature type="domain" description="ORC1/DEAH AAA+ ATPase" evidence="1">
    <location>
        <begin position="38"/>
        <end position="124"/>
    </location>
</feature>
<evidence type="ECO:0000259" key="1">
    <source>
        <dbReference type="Pfam" id="PF13401"/>
    </source>
</evidence>
<dbReference type="Gene3D" id="3.40.50.300">
    <property type="entry name" value="P-loop containing nucleotide triphosphate hydrolases"/>
    <property type="match status" value="1"/>
</dbReference>
<comment type="caution">
    <text evidence="2">The sequence shown here is derived from an EMBL/GenBank/DDBJ whole genome shotgun (WGS) entry which is preliminary data.</text>
</comment>
<evidence type="ECO:0000313" key="2">
    <source>
        <dbReference type="EMBL" id="GAA1576852.1"/>
    </source>
</evidence>
<dbReference type="InterPro" id="IPR049945">
    <property type="entry name" value="AAA_22"/>
</dbReference>
<dbReference type="Proteomes" id="UP001501470">
    <property type="component" value="Unassembled WGS sequence"/>
</dbReference>
<evidence type="ECO:0000313" key="3">
    <source>
        <dbReference type="Proteomes" id="UP001501470"/>
    </source>
</evidence>
<dbReference type="EMBL" id="BAAAQD010000061">
    <property type="protein sequence ID" value="GAA1576852.1"/>
    <property type="molecule type" value="Genomic_DNA"/>
</dbReference>
<dbReference type="PRINTS" id="PR00364">
    <property type="entry name" value="DISEASERSIST"/>
</dbReference>
<sequence length="183" mass="19857">MAVSVSPPRGGNLPVDVTSFVGRRHELGDVPRSLSDFRLVTLTGVGGVGKTRLALRVARELHRPFRDGVWLVDVAGVNDPALLAPAVASALGLRAVTADWQVSRLAEHLADRQVLLVLDNCEHMVAGARCWWTRCCVPAHSCGCVPRLGNRWGLTVNAPCGCRRCRCRSRIKIPPPAEALMRV</sequence>
<proteinExistence type="predicted"/>
<protein>
    <recommendedName>
        <fullName evidence="1">ORC1/DEAH AAA+ ATPase domain-containing protein</fullName>
    </recommendedName>
</protein>
<keyword evidence="3" id="KW-1185">Reference proteome</keyword>
<accession>A0ABN2DGL0</accession>